<proteinExistence type="predicted"/>
<dbReference type="InterPro" id="IPR050833">
    <property type="entry name" value="Poly_Biosynth_Transport"/>
</dbReference>
<keyword evidence="3 6" id="KW-0812">Transmembrane</keyword>
<feature type="transmembrane region" description="Helical" evidence="6">
    <location>
        <begin position="345"/>
        <end position="367"/>
    </location>
</feature>
<dbReference type="PANTHER" id="PTHR30250:SF11">
    <property type="entry name" value="O-ANTIGEN TRANSPORTER-RELATED"/>
    <property type="match status" value="1"/>
</dbReference>
<evidence type="ECO:0000256" key="4">
    <source>
        <dbReference type="ARBA" id="ARBA00022989"/>
    </source>
</evidence>
<evidence type="ECO:0000256" key="5">
    <source>
        <dbReference type="ARBA" id="ARBA00023136"/>
    </source>
</evidence>
<keyword evidence="4 6" id="KW-1133">Transmembrane helix</keyword>
<feature type="transmembrane region" description="Helical" evidence="6">
    <location>
        <begin position="316"/>
        <end position="339"/>
    </location>
</feature>
<dbReference type="PANTHER" id="PTHR30250">
    <property type="entry name" value="PST FAMILY PREDICTED COLANIC ACID TRANSPORTER"/>
    <property type="match status" value="1"/>
</dbReference>
<keyword evidence="5 6" id="KW-0472">Membrane</keyword>
<sequence length="442" mass="50803">MIIKNILKYMQFHNIKRILTFNLLKKIRNNRFLFNFFKITSANYVVLILGIGTSIIINRNLSYDERGSFALILTVQSILTLVISFGLPNSINYLTINLDSQHKKSALLFSNIFSLLFLIIISAFIYLFLWDLLNNVYKKFFFIIIILIYSQIMFSLKQSFSLASQNYKYYAITQIVNRILSVLGVILVFLCFKFNLTNLLYTLIIAQLLMNIVLYFKTGFKGITIATIKDTKPLKLLNVGFKNMFSNLLSVSMNRIDIFVVNYFLGNKIFAIYAVALFLYSLFETASGSAGLILANKSASNEDNLLRSTLKTSICLTVLISCGFLFFLIFGDKMIVLLYTEKYSYSYNIFIYLMPSLLVYTFTAGFAHALAGKGYPKRYVMAHIYSLIFASFSHYFLTKYFGIKGITLSLFLVSLFLSFLLIKEFKRTIKEDIKPDLLINST</sequence>
<feature type="transmembrane region" description="Helical" evidence="6">
    <location>
        <begin position="136"/>
        <end position="154"/>
    </location>
</feature>
<feature type="transmembrane region" description="Helical" evidence="6">
    <location>
        <begin position="32"/>
        <end position="57"/>
    </location>
</feature>
<reference evidence="7 8" key="1">
    <citation type="submission" date="2019-04" db="EMBL/GenBank/DDBJ databases">
        <title>Genome of a novel bacterium Candidatus Jettenia ecosi reconstructed from metagenome of an anammox bioreactor.</title>
        <authorList>
            <person name="Mardanov A.V."/>
            <person name="Beletsky A.V."/>
            <person name="Ravin N.V."/>
            <person name="Botchkova E.A."/>
            <person name="Litti Y.V."/>
            <person name="Nozhevnikova A.N."/>
        </authorList>
    </citation>
    <scope>NUCLEOTIDE SEQUENCE [LARGE SCALE GENOMIC DNA]</scope>
    <source>
        <strain evidence="7">J2</strain>
    </source>
</reference>
<evidence type="ECO:0000256" key="2">
    <source>
        <dbReference type="ARBA" id="ARBA00022475"/>
    </source>
</evidence>
<dbReference type="Proteomes" id="UP000319783">
    <property type="component" value="Unassembled WGS sequence"/>
</dbReference>
<organism evidence="7 8">
    <name type="scientific">Candidatus Jettenia ecosi</name>
    <dbReference type="NCBI Taxonomy" id="2494326"/>
    <lineage>
        <taxon>Bacteria</taxon>
        <taxon>Pseudomonadati</taxon>
        <taxon>Planctomycetota</taxon>
        <taxon>Candidatus Brocadiia</taxon>
        <taxon>Candidatus Brocadiales</taxon>
        <taxon>Candidatus Brocadiaceae</taxon>
        <taxon>Candidatus Jettenia</taxon>
    </lineage>
</organism>
<dbReference type="EMBL" id="SULG01000138">
    <property type="protein sequence ID" value="TLD40059.1"/>
    <property type="molecule type" value="Genomic_DNA"/>
</dbReference>
<dbReference type="GO" id="GO:0005886">
    <property type="term" value="C:plasma membrane"/>
    <property type="evidence" value="ECO:0007669"/>
    <property type="project" value="UniProtKB-SubCell"/>
</dbReference>
<evidence type="ECO:0000256" key="1">
    <source>
        <dbReference type="ARBA" id="ARBA00004651"/>
    </source>
</evidence>
<comment type="caution">
    <text evidence="7">The sequence shown here is derived from an EMBL/GenBank/DDBJ whole genome shotgun (WGS) entry which is preliminary data.</text>
</comment>
<accession>A0A533Q7F0</accession>
<name>A0A533Q7F0_9BACT</name>
<evidence type="ECO:0000313" key="8">
    <source>
        <dbReference type="Proteomes" id="UP000319783"/>
    </source>
</evidence>
<dbReference type="Pfam" id="PF01943">
    <property type="entry name" value="Polysacc_synt"/>
    <property type="match status" value="1"/>
</dbReference>
<comment type="subcellular location">
    <subcellularLocation>
        <location evidence="1">Cell membrane</location>
        <topology evidence="1">Multi-pass membrane protein</topology>
    </subcellularLocation>
</comment>
<evidence type="ECO:0000256" key="6">
    <source>
        <dbReference type="SAM" id="Phobius"/>
    </source>
</evidence>
<evidence type="ECO:0000256" key="3">
    <source>
        <dbReference type="ARBA" id="ARBA00022692"/>
    </source>
</evidence>
<gene>
    <name evidence="7" type="ORF">JETT_3673</name>
</gene>
<feature type="transmembrane region" description="Helical" evidence="6">
    <location>
        <begin position="175"/>
        <end position="192"/>
    </location>
</feature>
<feature type="transmembrane region" description="Helical" evidence="6">
    <location>
        <begin position="403"/>
        <end position="422"/>
    </location>
</feature>
<keyword evidence="2" id="KW-1003">Cell membrane</keyword>
<evidence type="ECO:0000313" key="7">
    <source>
        <dbReference type="EMBL" id="TLD40059.1"/>
    </source>
</evidence>
<dbReference type="InterPro" id="IPR002797">
    <property type="entry name" value="Polysacc_synth"/>
</dbReference>
<dbReference type="AlphaFoldDB" id="A0A533Q7F0"/>
<feature type="transmembrane region" description="Helical" evidence="6">
    <location>
        <begin position="69"/>
        <end position="87"/>
    </location>
</feature>
<feature type="transmembrane region" description="Helical" evidence="6">
    <location>
        <begin position="108"/>
        <end position="130"/>
    </location>
</feature>
<protein>
    <submittedName>
        <fullName evidence="7">Polysaccharide biosynthesis protein</fullName>
    </submittedName>
</protein>
<feature type="transmembrane region" description="Helical" evidence="6">
    <location>
        <begin position="198"/>
        <end position="216"/>
    </location>
</feature>